<comment type="caution">
    <text evidence="2">The sequence shown here is derived from an EMBL/GenBank/DDBJ whole genome shotgun (WGS) entry which is preliminary data.</text>
</comment>
<reference evidence="2 3" key="1">
    <citation type="submission" date="2015-09" db="EMBL/GenBank/DDBJ databases">
        <title>Host preference determinants of Valsa canker pathogens revealed by comparative genomics.</title>
        <authorList>
            <person name="Yin Z."/>
            <person name="Huang L."/>
        </authorList>
    </citation>
    <scope>NUCLEOTIDE SEQUENCE [LARGE SCALE GENOMIC DNA]</scope>
    <source>
        <strain evidence="2 3">SXYLt</strain>
    </source>
</reference>
<protein>
    <submittedName>
        <fullName evidence="2">Uncharacterized protein</fullName>
    </submittedName>
</protein>
<evidence type="ECO:0000256" key="1">
    <source>
        <dbReference type="SAM" id="MobiDB-lite"/>
    </source>
</evidence>
<dbReference type="EMBL" id="LKEB01000062">
    <property type="protein sequence ID" value="ROV98153.1"/>
    <property type="molecule type" value="Genomic_DNA"/>
</dbReference>
<accession>A0A423W4B5</accession>
<dbReference type="Proteomes" id="UP000285146">
    <property type="component" value="Unassembled WGS sequence"/>
</dbReference>
<dbReference type="OrthoDB" id="5137810at2759"/>
<evidence type="ECO:0000313" key="2">
    <source>
        <dbReference type="EMBL" id="ROV98153.1"/>
    </source>
</evidence>
<sequence>MVHRISIETGCAKNSGRAGTPQPSGVDLHQITFYFQAWHIENHPVSESAVSNRKMAEYVHDSLTEASAGRWSVTTSPPLRPKPSLAAPVSIRVKRKPRTGVQRPKSAAEDDRAIVLEFVQFRDREYPKLARSYFHDHLRQRVDFHNVFAVTTGGRRVEELEKVVVSAKLNMRMAAALGTFGMKGWGDVSEGCASPSIGRPATPEAPFSARLFLQRRYSDAWSVIDDGASTRCPDTPDGVESIDDEDETLIADDEQHQEEQGDGEWEYIGNKEVREACDEEAEMAHRPTGTQTDGLLPKDIRNALTHISPDFSFYFAWHIMKLSMPLLIKFMAGKLNKVSNFKRRSKAVRSYKPWASNHTKRRVKFRGPIGVPVRLAVAGTRWILRQVSKVLRRVGKMLVAQNTH</sequence>
<gene>
    <name evidence="2" type="ORF">VPNG_08576</name>
</gene>
<dbReference type="AlphaFoldDB" id="A0A423W4B5"/>
<organism evidence="2 3">
    <name type="scientific">Cytospora leucostoma</name>
    <dbReference type="NCBI Taxonomy" id="1230097"/>
    <lineage>
        <taxon>Eukaryota</taxon>
        <taxon>Fungi</taxon>
        <taxon>Dikarya</taxon>
        <taxon>Ascomycota</taxon>
        <taxon>Pezizomycotina</taxon>
        <taxon>Sordariomycetes</taxon>
        <taxon>Sordariomycetidae</taxon>
        <taxon>Diaporthales</taxon>
        <taxon>Cytosporaceae</taxon>
        <taxon>Cytospora</taxon>
    </lineage>
</organism>
<dbReference type="InParanoid" id="A0A423W4B5"/>
<proteinExistence type="predicted"/>
<dbReference type="STRING" id="1230097.A0A423W4B5"/>
<evidence type="ECO:0000313" key="3">
    <source>
        <dbReference type="Proteomes" id="UP000285146"/>
    </source>
</evidence>
<keyword evidence="3" id="KW-1185">Reference proteome</keyword>
<name>A0A423W4B5_9PEZI</name>
<feature type="region of interest" description="Disordered" evidence="1">
    <location>
        <begin position="1"/>
        <end position="23"/>
    </location>
</feature>